<name>A0A9R0EK13_SPOFR</name>
<accession>A0A9R0EK13</accession>
<keyword evidence="2" id="KW-1185">Reference proteome</keyword>
<dbReference type="AlphaFoldDB" id="A0A9R0EK13"/>
<dbReference type="InterPro" id="IPR001005">
    <property type="entry name" value="SANT/Myb"/>
</dbReference>
<organism evidence="2 3">
    <name type="scientific">Spodoptera frugiperda</name>
    <name type="common">Fall armyworm</name>
    <dbReference type="NCBI Taxonomy" id="7108"/>
    <lineage>
        <taxon>Eukaryota</taxon>
        <taxon>Metazoa</taxon>
        <taxon>Ecdysozoa</taxon>
        <taxon>Arthropoda</taxon>
        <taxon>Hexapoda</taxon>
        <taxon>Insecta</taxon>
        <taxon>Pterygota</taxon>
        <taxon>Neoptera</taxon>
        <taxon>Endopterygota</taxon>
        <taxon>Lepidoptera</taxon>
        <taxon>Glossata</taxon>
        <taxon>Ditrysia</taxon>
        <taxon>Noctuoidea</taxon>
        <taxon>Noctuidae</taxon>
        <taxon>Amphipyrinae</taxon>
        <taxon>Spodoptera</taxon>
    </lineage>
</organism>
<dbReference type="GeneID" id="118268507"/>
<evidence type="ECO:0000256" key="1">
    <source>
        <dbReference type="SAM" id="MobiDB-lite"/>
    </source>
</evidence>
<gene>
    <name evidence="3" type="primary">LOC118268507</name>
</gene>
<evidence type="ECO:0000313" key="2">
    <source>
        <dbReference type="Proteomes" id="UP000829999"/>
    </source>
</evidence>
<protein>
    <submittedName>
        <fullName evidence="3">Chromatin complexes subunit BAP18 isoform X3</fullName>
    </submittedName>
</protein>
<dbReference type="PANTHER" id="PTHR21397:SF2">
    <property type="entry name" value="CHROMATIN COMPLEXES SUBUNIT BAP18"/>
    <property type="match status" value="1"/>
</dbReference>
<dbReference type="Proteomes" id="UP000829999">
    <property type="component" value="Chromosome 25"/>
</dbReference>
<evidence type="ECO:0000313" key="3">
    <source>
        <dbReference type="RefSeq" id="XP_035439096.2"/>
    </source>
</evidence>
<proteinExistence type="predicted"/>
<reference evidence="3" key="1">
    <citation type="submission" date="2025-08" db="UniProtKB">
        <authorList>
            <consortium name="RefSeq"/>
        </authorList>
    </citation>
    <scope>IDENTIFICATION</scope>
    <source>
        <tissue evidence="3">Whole larval tissue</tissue>
    </source>
</reference>
<dbReference type="GO" id="GO:0071339">
    <property type="term" value="C:MLL1 complex"/>
    <property type="evidence" value="ECO:0007669"/>
    <property type="project" value="TreeGrafter"/>
</dbReference>
<sequence>MTSSSAKVDDIFREAGTAFNKLSEMTMSLQAAEDSLSDEVWSPEDLETLRSSVHRFAVELNKISQHIKKRTISQIRNTLKRKAYEDLGIPMREVSSTVTSNTEQAPQPAPAPLSVINRQIALGHNAEVTLNMLNASEIDDADGLSGGVKLEFDPNEDAAT</sequence>
<dbReference type="PANTHER" id="PTHR21397">
    <property type="entry name" value="CHROMATIN COMPLEXES SUBUNIT BAP18-RELATED"/>
    <property type="match status" value="1"/>
</dbReference>
<feature type="region of interest" description="Disordered" evidence="1">
    <location>
        <begin position="140"/>
        <end position="160"/>
    </location>
</feature>
<dbReference type="RefSeq" id="XP_035439096.2">
    <property type="nucleotide sequence ID" value="XM_035583203.2"/>
</dbReference>
<dbReference type="CDD" id="cd00167">
    <property type="entry name" value="SANT"/>
    <property type="match status" value="1"/>
</dbReference>
<dbReference type="GO" id="GO:0016589">
    <property type="term" value="C:NURF complex"/>
    <property type="evidence" value="ECO:0007669"/>
    <property type="project" value="TreeGrafter"/>
</dbReference>